<sequence>MELFALLIKVAGLLATVTVGANVVSYSRFRRQNLAKFRSPIDESKEVLADFNSIEHEEGKFFFGLATAPAHAEDDLDDAWLQFAKETPCSAEEAEAADKKARRKKVKLAVGAITKGLAKNTHGKEDKNAADKPPSKNVAAWHNAPHAEDRLKFWSDPDKEVKLAKDTGVTVFRMGVDWSRIMPVEPTKGIKEAVNYEAVEHYKWILKKVRSNGMKVMLTLFHHSLPPWAADYGGWKMEKTVDYFMDFTRIVVDSMYDLVDSWVTFNEPHIFTMLTYMCGSWPGNNPDFLEIATSTLPMGVFHRALHWMAVAHSKAYDYIHGKISLKKPLVGVAHHVSFMRPYGLFDIGAVTISNSLTIFPYIDSICEKLDFIGINYYGQEAVCGAGLKLVETDEYSESGRGVYPDGLYRVLLMFHERYKHLKVPFIVTENGVSDETDVIRRPYLIEHLLALYAAMLKGVPVLGYIFWTISDNWEWADGYGPKFGLVAVDRSHDLARTLRQSYHLFSKIVKSGKVTRKDRSLAWNELQKAAKAGKLRPFYRGVDNHNLMYADGLDKPQWRPFVDRDWRFGHYQMDGLQDPLSRVARTLLIWPLIMKKRIRKVSGNFIIFSLTPIPIFSLGCTNCLLMTSDRFWRGGDRVEVERLVSGATAYFPASVVSAPSVRKKLVWVEHESLTVGGSVSVRMKEYVTPTRLRPSPPRELNRRFKADDEVDVFRDSEGCWVRGNVTTVLEDSRYIVEFKGENRPEIEVDQFNLRLHREWLDGGWVPSLLQQSNFSESTAQRIKLKIKIKRRDQYEKGALVEVRSEEKAYKGSWYCARILSLLGDDKYIVEHLKFSRDDGESIPLRDVVEAKDIRPVPPSELSPVVCYEPGVIVDAWFNKRWWTSRVSKVLGGGSNKPHKDWINGQWVIPSKVLTDVPEECYKPPLKKLKSCERAEKVFNNGMEVEVRSDEPGYEASWFSAKIVSYLGENRYTVEYQTLKTDDERELLKEEARGSDIRPPPPPLIPKGYRYELYEVVDAWYNEGWWSGRVYKINNNKTRYGVYFQTTDESLEFAYNDLRPCQVWRNGKWSRNNLIPIASMSSSIVSQLQALKSVLQADTEPSKRPFTRPSILFSPKEAADFDIESIYELGLKGLEVLGNKDERFKNYMNDLFSHKSKEIDRELLGKEENARIDSSISSYLRLLSGYLQFRASLETLEYLIRRYKIHIYNLEDVVLCALPYHDTHAFVRIVQLLSTGNSKWKFLDGVKNSGAPPPRSVIVQQCIRDKQVLEALCDYASRTKKYQPSKPVVSFSTAVVVGVLGSVPTVDGDIVKTILPFVDSGLQSGVKGCLDQQAGALMVVGMLANRAVLNTNLIKRLMRSIIDIGREHAKESSDPHSLRLSLMALINFVQLQSVDLIPRKALDLFNEIRDISGVLLGLSKEFNIKRFLAVLLDSLLFYSSSDDKCCEVLASIIETVPVSNLVDHLISKVFSLCMTQYQKNSDFRSSTSVVGSWAKKFLVVVSKKYPAELRAAVPKFLEATEVQSKKEDLKLEMLSCMLDGNSDMSHPFVDSKLWFRLHHPRAAVRCAALSSLNGVLKDDSSKAENLVTIQDAILRQLWDDDLAVVQAALSFDKLPNIITSSGLLDALLHVVKRCVGILVSGVSHNVQLAVDVVALSLKIAVSSFGNQTDSTEKVTSAMFPFLLIQPKTWNLNLLVLKLGKDVNWPLFKNLAADDGMKKLPDIMSTNLSSISMDIINDLGEALSLDPDERRIELIERACNYKLSEVLETCSNIKCSEQDRNKLQKGLLIRESVSALNIDVINKLVEAFMMHPADYIQWLTVSCRDSTLSKTLFYMILMHSLQKMNSSSDPSQLLDLFELCFPVLKTEWEELEVEVDVSLKELSKSNCQELLYQLLDTSDFTALNSKVLICLFWKLGESFIKLEPAHDASVLNKRLSSGLEDLFFFFATTRLRHVFKEHLHFRVREAKVCPVLFLSRLISREDVPPLVQIESLRCFSYLCSSGNNEWLIQVFSSFPVLLVPMSSDNQDVKAAAINCIEALFNLRCRVESSKKNGSAAIYGSSFDELLGMIVQQRRLILSDNKFFASYLTSLLSSTTNDLLVPVGLQKRFDQSTKENILSVILLCAEDLPAYGKLRVLSLLKDLGIMLMRDEIVKLLSQLLDKRSQYYYKLDKTSQPLSDTEVDLLCLLLECSMMRTSSFKGQSLDDHILSALNVDCMASERPAVISPCLTILEKLSNRFYDELQTDVQIRFFHKLVSMFRSSNGSIQNGAKEAVLRLKLSSSTVVLALDRITQQDTLVIGSLSKKKKQKKNSKSCPEEDINSEEFRSGEKALSFIASLLDMLLLKKDLTHRESLIRPLFKLLQRSMSKEWVKIAFSIEETSLQPPQDVRETTPTFISSIQQTLLLILKDIFDSLNMNPLKAEVANEINVKMLVELAHSSNDGVTRNHIFSLFTAIVKFVPDKVLDHIISILTLVGESTVTQIDSHSKSIFEGFISMVIPFWLSKTKSEEQLLQHRRRSIVAYLLGVIGERNGLPALLVLLFKSLISRKDSAWLGNANVSESFASIVKKEWEYTFAMEICEQYSSSTWLSSLVILLQTISKDSKQCFLQMRLVLEFVFQKLQDPEFAFAVSLEPRNNVSVGIQQELQELMKCCICLLQAIDAKKEKDVTSSVRNEIRMRIHDVLMTVTGAMDLSIYFRVVTSLLQQQTDYNGTKKVLGLISERAKDTSSSKMKHKRKISNQKGRNSWLNLDEVAVDSFGKMCEEIVHLINATDDESGVPVKRAAISTLEVLAGRFPSGHPIFRKCLAAVAECISSKNLGVSSSCLRTTGALINVLGPKALIELPCIMKNLVKQSLEVSFASQSGRNATAEEQLLMLSVLVTLEAVIDKLGGFLNPHLGDIMKIMVLHPEYVSDFDKNLKSKANAIRRLLTDKIPVRLTLQPLLRIYNEAVSSGNASLVIAFNMLEDLVVKMDRSSIVSSHGKIFDQCLVALDIRRLNPAAIQNIDDAERSVTSAMVALTKKLTESEFRPLFIRSIDWAESDVVDGSGSENKSIDRAISFYGLVDRLCESHRSIFVPYFKYVLDGIVAHLTTAEASVSTRKKKKAKIQQTSDSIQPKSWHLRALVLSCLKNCFLHDTGSLKFLDTNNFQVLLKPIVSQLVVEPPSSLKEHPHVPSVDEVDDLLVSCIGQMAVASGSDLLWKPLNHEVLMQTRSESVRSRMLSLRSVKQMLDNLKEEYLVLLAETIPFLAELLEDVELSVKSLAQDIIKQMEEMSGESLAEYL</sequence>
<dbReference type="Pfam" id="PF12397">
    <property type="entry name" value="U3snoRNP10"/>
    <property type="match status" value="1"/>
</dbReference>
<dbReference type="SUPFAM" id="SSF51445">
    <property type="entry name" value="(Trans)glycosidases"/>
    <property type="match status" value="1"/>
</dbReference>
<dbReference type="InterPro" id="IPR040191">
    <property type="entry name" value="UTP10"/>
</dbReference>
<dbReference type="FunFam" id="3.20.20.80:FF:000302">
    <property type="entry name" value="Galactolipid galactosyltransferase SFR2, chloroplastic"/>
    <property type="match status" value="1"/>
</dbReference>
<dbReference type="Gene3D" id="3.20.20.80">
    <property type="entry name" value="Glycosidases"/>
    <property type="match status" value="1"/>
</dbReference>
<evidence type="ECO:0000256" key="8">
    <source>
        <dbReference type="PROSITE-ProRule" id="PRU10055"/>
    </source>
</evidence>
<keyword evidence="7" id="KW-0687">Ribonucleoprotein</keyword>
<keyword evidence="5" id="KW-0698">rRNA processing</keyword>
<dbReference type="InterPro" id="IPR018120">
    <property type="entry name" value="Glyco_hydro_1_AS"/>
</dbReference>
<dbReference type="GO" id="GO:0006364">
    <property type="term" value="P:rRNA processing"/>
    <property type="evidence" value="ECO:0007669"/>
    <property type="project" value="UniProtKB-KW"/>
</dbReference>
<evidence type="ECO:0000313" key="12">
    <source>
        <dbReference type="EMBL" id="CAD5322275.1"/>
    </source>
</evidence>
<evidence type="ECO:0000256" key="1">
    <source>
        <dbReference type="ARBA" id="ARBA00004604"/>
    </source>
</evidence>
<evidence type="ECO:0000313" key="13">
    <source>
        <dbReference type="Proteomes" id="UP000516314"/>
    </source>
</evidence>
<dbReference type="InterPro" id="IPR016024">
    <property type="entry name" value="ARM-type_fold"/>
</dbReference>
<dbReference type="InterPro" id="IPR008395">
    <property type="entry name" value="Agenet-like_dom"/>
</dbReference>
<feature type="domain" description="Agenet" evidence="10">
    <location>
        <begin position="792"/>
        <end position="861"/>
    </location>
</feature>
<feature type="domain" description="Agenet" evidence="10">
    <location>
        <begin position="702"/>
        <end position="761"/>
    </location>
</feature>
<dbReference type="CDD" id="cd20405">
    <property type="entry name" value="Tudor_Agenet_AtDUF_rpt1_3"/>
    <property type="match status" value="2"/>
</dbReference>
<dbReference type="Pfam" id="PF08146">
    <property type="entry name" value="BP28CT"/>
    <property type="match status" value="1"/>
</dbReference>
<gene>
    <name evidence="12" type="ORF">AT9943_LOCUS10295</name>
</gene>
<accession>A0A7G2EIX0</accession>
<dbReference type="SMART" id="SM01036">
    <property type="entry name" value="BP28CT"/>
    <property type="match status" value="1"/>
</dbReference>
<dbReference type="SMART" id="SM00743">
    <property type="entry name" value="Agenet"/>
    <property type="match status" value="5"/>
</dbReference>
<keyword evidence="4" id="KW-0690">Ribosome biogenesis</keyword>
<proteinExistence type="inferred from homology"/>
<feature type="domain" description="BP28 C-terminal" evidence="11">
    <location>
        <begin position="2969"/>
        <end position="3135"/>
    </location>
</feature>
<dbReference type="InterPro" id="IPR056473">
    <property type="entry name" value="HEAT_Utp10/HEAT1"/>
</dbReference>
<evidence type="ECO:0000256" key="4">
    <source>
        <dbReference type="ARBA" id="ARBA00022517"/>
    </source>
</evidence>
<dbReference type="GO" id="GO:0004553">
    <property type="term" value="F:hydrolase activity, hydrolyzing O-glycosyl compounds"/>
    <property type="evidence" value="ECO:0007669"/>
    <property type="project" value="InterPro"/>
</dbReference>
<evidence type="ECO:0000256" key="7">
    <source>
        <dbReference type="ARBA" id="ARBA00023274"/>
    </source>
</evidence>
<evidence type="ECO:0000259" key="11">
    <source>
        <dbReference type="SMART" id="SM01036"/>
    </source>
</evidence>
<name>A0A7G2EIX0_ARATH</name>
<keyword evidence="9" id="KW-0472">Membrane</keyword>
<keyword evidence="9" id="KW-1133">Transmembrane helix</keyword>
<evidence type="ECO:0000256" key="2">
    <source>
        <dbReference type="ARBA" id="ARBA00010559"/>
    </source>
</evidence>
<dbReference type="SUPFAM" id="SSF48371">
    <property type="entry name" value="ARM repeat"/>
    <property type="match status" value="3"/>
</dbReference>
<dbReference type="GO" id="GO:0005975">
    <property type="term" value="P:carbohydrate metabolic process"/>
    <property type="evidence" value="ECO:0007669"/>
    <property type="project" value="InterPro"/>
</dbReference>
<dbReference type="InterPro" id="IPR056384">
    <property type="entry name" value="ARM_At3g06530"/>
</dbReference>
<dbReference type="GO" id="GO:0005730">
    <property type="term" value="C:nucleolus"/>
    <property type="evidence" value="ECO:0007669"/>
    <property type="project" value="UniProtKB-SubCell"/>
</dbReference>
<feature type="domain" description="Agenet" evidence="10">
    <location>
        <begin position="1008"/>
        <end position="1065"/>
    </location>
</feature>
<dbReference type="InterPro" id="IPR022125">
    <property type="entry name" value="U3snoRNP10_N"/>
</dbReference>
<dbReference type="PANTHER" id="PTHR13457:SF1">
    <property type="entry name" value="HEAT REPEAT-CONTAINING PROTEIN 1"/>
    <property type="match status" value="1"/>
</dbReference>
<feature type="domain" description="Agenet" evidence="10">
    <location>
        <begin position="865"/>
        <end position="903"/>
    </location>
</feature>
<dbReference type="Gene3D" id="2.30.30.140">
    <property type="match status" value="1"/>
</dbReference>
<keyword evidence="9" id="KW-0812">Transmembrane</keyword>
<dbReference type="Pfam" id="PF05641">
    <property type="entry name" value="Agenet"/>
    <property type="match status" value="4"/>
</dbReference>
<dbReference type="InterPro" id="IPR012954">
    <property type="entry name" value="BP28_C_dom"/>
</dbReference>
<dbReference type="InterPro" id="IPR014002">
    <property type="entry name" value="Agenet_dom_plant"/>
</dbReference>
<protein>
    <submittedName>
        <fullName evidence="12">(thale cress) hypothetical protein</fullName>
    </submittedName>
</protein>
<reference evidence="12 13" key="1">
    <citation type="submission" date="2020-09" db="EMBL/GenBank/DDBJ databases">
        <authorList>
            <person name="Ashkenazy H."/>
        </authorList>
    </citation>
    <scope>NUCLEOTIDE SEQUENCE [LARGE SCALE GENOMIC DNA]</scope>
    <source>
        <strain evidence="13">cv. Cdm-0</strain>
    </source>
</reference>
<dbReference type="CDD" id="cd20406">
    <property type="entry name" value="Tudor_Agenet_AtDUF_rpt2_4"/>
    <property type="match status" value="2"/>
</dbReference>
<dbReference type="PRINTS" id="PR00131">
    <property type="entry name" value="GLHYDRLASE1"/>
</dbReference>
<dbReference type="EMBL" id="LR881468">
    <property type="protein sequence ID" value="CAD5322275.1"/>
    <property type="molecule type" value="Genomic_DNA"/>
</dbReference>
<comment type="similarity">
    <text evidence="2">Belongs to the HEATR1/UTP10 family.</text>
</comment>
<organism evidence="12 13">
    <name type="scientific">Arabidopsis thaliana</name>
    <name type="common">Mouse-ear cress</name>
    <dbReference type="NCBI Taxonomy" id="3702"/>
    <lineage>
        <taxon>Eukaryota</taxon>
        <taxon>Viridiplantae</taxon>
        <taxon>Streptophyta</taxon>
        <taxon>Embryophyta</taxon>
        <taxon>Tracheophyta</taxon>
        <taxon>Spermatophyta</taxon>
        <taxon>Magnoliopsida</taxon>
        <taxon>eudicotyledons</taxon>
        <taxon>Gunneridae</taxon>
        <taxon>Pentapetalae</taxon>
        <taxon>rosids</taxon>
        <taxon>malvids</taxon>
        <taxon>Brassicales</taxon>
        <taxon>Brassicaceae</taxon>
        <taxon>Camelineae</taxon>
        <taxon>Arabidopsis</taxon>
    </lineage>
</organism>
<evidence type="ECO:0000256" key="3">
    <source>
        <dbReference type="ARBA" id="ARBA00010838"/>
    </source>
</evidence>
<dbReference type="Proteomes" id="UP000516314">
    <property type="component" value="Chromosome 3"/>
</dbReference>
<dbReference type="Pfam" id="PF24477">
    <property type="entry name" value="ARM_At3g06530"/>
    <property type="match status" value="1"/>
</dbReference>
<feature type="domain" description="Agenet" evidence="10">
    <location>
        <begin position="936"/>
        <end position="1004"/>
    </location>
</feature>
<dbReference type="GO" id="GO:1990904">
    <property type="term" value="C:ribonucleoprotein complex"/>
    <property type="evidence" value="ECO:0007669"/>
    <property type="project" value="UniProtKB-KW"/>
</dbReference>
<comment type="similarity">
    <text evidence="3">Belongs to the glycosyl hydrolase 1 family.</text>
</comment>
<dbReference type="InterPro" id="IPR001360">
    <property type="entry name" value="Glyco_hydro_1"/>
</dbReference>
<dbReference type="PROSITE" id="PS00572">
    <property type="entry name" value="GLYCOSYL_HYDROL_F1_1"/>
    <property type="match status" value="1"/>
</dbReference>
<dbReference type="Pfam" id="PF23243">
    <property type="entry name" value="HEAT_HEATR1"/>
    <property type="match status" value="1"/>
</dbReference>
<evidence type="ECO:0000256" key="6">
    <source>
        <dbReference type="ARBA" id="ARBA00023242"/>
    </source>
</evidence>
<comment type="subcellular location">
    <subcellularLocation>
        <location evidence="1">Nucleus</location>
        <location evidence="1">Nucleolus</location>
    </subcellularLocation>
</comment>
<keyword evidence="6" id="KW-0539">Nucleus</keyword>
<evidence type="ECO:0000256" key="9">
    <source>
        <dbReference type="SAM" id="Phobius"/>
    </source>
</evidence>
<evidence type="ECO:0000256" key="5">
    <source>
        <dbReference type="ARBA" id="ARBA00022552"/>
    </source>
</evidence>
<feature type="active site" description="Nucleophile" evidence="8">
    <location>
        <position position="429"/>
    </location>
</feature>
<dbReference type="PANTHER" id="PTHR13457">
    <property type="entry name" value="BAP28"/>
    <property type="match status" value="1"/>
</dbReference>
<dbReference type="Pfam" id="PF00232">
    <property type="entry name" value="Glyco_hydro_1"/>
    <property type="match status" value="2"/>
</dbReference>
<feature type="transmembrane region" description="Helical" evidence="9">
    <location>
        <begin position="449"/>
        <end position="467"/>
    </location>
</feature>
<evidence type="ECO:0000259" key="10">
    <source>
        <dbReference type="SMART" id="SM00743"/>
    </source>
</evidence>
<dbReference type="InterPro" id="IPR017853">
    <property type="entry name" value="GH"/>
</dbReference>